<gene>
    <name evidence="1" type="ORF">KIPB_013209</name>
</gene>
<dbReference type="EMBL" id="BDIP01006158">
    <property type="protein sequence ID" value="GCA64110.1"/>
    <property type="molecule type" value="Genomic_DNA"/>
</dbReference>
<keyword evidence="2" id="KW-1185">Reference proteome</keyword>
<reference evidence="1 2" key="1">
    <citation type="journal article" date="2018" name="PLoS ONE">
        <title>The draft genome of Kipferlia bialata reveals reductive genome evolution in fornicate parasites.</title>
        <authorList>
            <person name="Tanifuji G."/>
            <person name="Takabayashi S."/>
            <person name="Kume K."/>
            <person name="Takagi M."/>
            <person name="Nakayama T."/>
            <person name="Kamikawa R."/>
            <person name="Inagaki Y."/>
            <person name="Hashimoto T."/>
        </authorList>
    </citation>
    <scope>NUCLEOTIDE SEQUENCE [LARGE SCALE GENOMIC DNA]</scope>
    <source>
        <strain evidence="1">NY0173</strain>
    </source>
</reference>
<evidence type="ECO:0000313" key="1">
    <source>
        <dbReference type="EMBL" id="GCA64110.1"/>
    </source>
</evidence>
<accession>A0A391NU70</accession>
<organism evidence="1 2">
    <name type="scientific">Kipferlia bialata</name>
    <dbReference type="NCBI Taxonomy" id="797122"/>
    <lineage>
        <taxon>Eukaryota</taxon>
        <taxon>Metamonada</taxon>
        <taxon>Carpediemonas-like organisms</taxon>
        <taxon>Kipferlia</taxon>
    </lineage>
</organism>
<sequence length="156" mass="16175">MGKGSMKYSLALDALAYSGGDYICGSVSLFDIDESVSSCVIKLCYIVADTAEAAEATDIDVTAGNVVVLDTWALQTPVSGSSTLIPFSLQVPSSAPCSTVFTPTFTPPEGMARLPAPSLQYLVLMSLGSGRETIKDKVMSSVYVLPPLTGAPPVTA</sequence>
<dbReference type="AlphaFoldDB" id="A0A391NU70"/>
<evidence type="ECO:0000313" key="2">
    <source>
        <dbReference type="Proteomes" id="UP000265618"/>
    </source>
</evidence>
<name>A0A391NU70_9EUKA</name>
<comment type="caution">
    <text evidence="1">The sequence shown here is derived from an EMBL/GenBank/DDBJ whole genome shotgun (WGS) entry which is preliminary data.</text>
</comment>
<dbReference type="Proteomes" id="UP000265618">
    <property type="component" value="Unassembled WGS sequence"/>
</dbReference>
<proteinExistence type="predicted"/>
<feature type="non-terminal residue" evidence="1">
    <location>
        <position position="1"/>
    </location>
</feature>
<protein>
    <submittedName>
        <fullName evidence="1">Uncharacterized protein</fullName>
    </submittedName>
</protein>